<protein>
    <submittedName>
        <fullName evidence="2">Uncharacterized protein</fullName>
    </submittedName>
</protein>
<evidence type="ECO:0000256" key="1">
    <source>
        <dbReference type="SAM" id="MobiDB-lite"/>
    </source>
</evidence>
<name>A0A1F6G4J1_9PROT</name>
<feature type="region of interest" description="Disordered" evidence="1">
    <location>
        <begin position="1"/>
        <end position="21"/>
    </location>
</feature>
<dbReference type="AlphaFoldDB" id="A0A1F6G4J1"/>
<comment type="caution">
    <text evidence="2">The sequence shown here is derived from an EMBL/GenBank/DDBJ whole genome shotgun (WGS) entry which is preliminary data.</text>
</comment>
<sequence length="66" mass="7462">MAAKSNKRADKSTAFHPDSDQISDAVQNFLKSGGRITRYVDYDEEFEHFAHGGSYRHQEHGHAKPS</sequence>
<proteinExistence type="predicted"/>
<evidence type="ECO:0000313" key="2">
    <source>
        <dbReference type="EMBL" id="OGG93030.1"/>
    </source>
</evidence>
<reference evidence="2 3" key="1">
    <citation type="journal article" date="2016" name="Nat. Commun.">
        <title>Thousands of microbial genomes shed light on interconnected biogeochemical processes in an aquifer system.</title>
        <authorList>
            <person name="Anantharaman K."/>
            <person name="Brown C.T."/>
            <person name="Hug L.A."/>
            <person name="Sharon I."/>
            <person name="Castelle C.J."/>
            <person name="Probst A.J."/>
            <person name="Thomas B.C."/>
            <person name="Singh A."/>
            <person name="Wilkins M.J."/>
            <person name="Karaoz U."/>
            <person name="Brodie E.L."/>
            <person name="Williams K.H."/>
            <person name="Hubbard S.S."/>
            <person name="Banfield J.F."/>
        </authorList>
    </citation>
    <scope>NUCLEOTIDE SEQUENCE [LARGE SCALE GENOMIC DNA]</scope>
</reference>
<dbReference type="EMBL" id="MFNE01000053">
    <property type="protein sequence ID" value="OGG93030.1"/>
    <property type="molecule type" value="Genomic_DNA"/>
</dbReference>
<gene>
    <name evidence="2" type="ORF">A2527_13920</name>
</gene>
<feature type="compositionally biased region" description="Basic and acidic residues" evidence="1">
    <location>
        <begin position="7"/>
        <end position="19"/>
    </location>
</feature>
<organism evidence="2 3">
    <name type="scientific">Candidatus Lambdaproteobacteria bacterium RIFOXYD2_FULL_50_16</name>
    <dbReference type="NCBI Taxonomy" id="1817772"/>
    <lineage>
        <taxon>Bacteria</taxon>
        <taxon>Pseudomonadati</taxon>
        <taxon>Pseudomonadota</taxon>
        <taxon>Candidatus Lambdaproteobacteria</taxon>
    </lineage>
</organism>
<dbReference type="Proteomes" id="UP000178449">
    <property type="component" value="Unassembled WGS sequence"/>
</dbReference>
<evidence type="ECO:0000313" key="3">
    <source>
        <dbReference type="Proteomes" id="UP000178449"/>
    </source>
</evidence>
<accession>A0A1F6G4J1</accession>